<dbReference type="KEGG" id="sgj:IAG43_32285"/>
<dbReference type="InterPro" id="IPR016181">
    <property type="entry name" value="Acyl_CoA_acyltransferase"/>
</dbReference>
<organism evidence="3 4">
    <name type="scientific">Streptomyces genisteinicus</name>
    <dbReference type="NCBI Taxonomy" id="2768068"/>
    <lineage>
        <taxon>Bacteria</taxon>
        <taxon>Bacillati</taxon>
        <taxon>Actinomycetota</taxon>
        <taxon>Actinomycetes</taxon>
        <taxon>Kitasatosporales</taxon>
        <taxon>Streptomycetaceae</taxon>
        <taxon>Streptomyces</taxon>
    </lineage>
</organism>
<dbReference type="GO" id="GO:0016747">
    <property type="term" value="F:acyltransferase activity, transferring groups other than amino-acyl groups"/>
    <property type="evidence" value="ECO:0007669"/>
    <property type="project" value="InterPro"/>
</dbReference>
<feature type="domain" description="N-acetyltransferase" evidence="2">
    <location>
        <begin position="60"/>
        <end position="219"/>
    </location>
</feature>
<dbReference type="EMBL" id="CP060825">
    <property type="protein sequence ID" value="QNP67113.1"/>
    <property type="molecule type" value="Genomic_DNA"/>
</dbReference>
<evidence type="ECO:0000313" key="3">
    <source>
        <dbReference type="EMBL" id="QNP67113.1"/>
    </source>
</evidence>
<dbReference type="InterPro" id="IPR000182">
    <property type="entry name" value="GNAT_dom"/>
</dbReference>
<protein>
    <submittedName>
        <fullName evidence="3">GNAT family N-acetyltransferase</fullName>
    </submittedName>
</protein>
<dbReference type="Pfam" id="PF13302">
    <property type="entry name" value="Acetyltransf_3"/>
    <property type="match status" value="1"/>
</dbReference>
<name>A0A7H0I2U7_9ACTN</name>
<dbReference type="PANTHER" id="PTHR43792:SF16">
    <property type="entry name" value="N-ACETYLTRANSFERASE DOMAIN-CONTAINING PROTEIN"/>
    <property type="match status" value="1"/>
</dbReference>
<sequence>MRRSGPGAPVSGPERRLRWAVPGAGGPGPRRRVGRPSSWNRRTGARVDTGDIEAIGTGRLVLEPLAVAHADEMAGVLGDPALHAFIGGAPLSARDLRARYERLTAGCPDPAGTWWNWVIRLRAEGCLVGTVQATLTVSGSGSTTAEVAWVVGTPWQGRGIASEAARALVGRLRERGAAAVRAHVHPDHAASAAVAAAAGLSPTEHRHDGEVRWETGPVRPGARTAPGGGSGRASGPAGRVRPAPE</sequence>
<feature type="compositionally biased region" description="Low complexity" evidence="1">
    <location>
        <begin position="216"/>
        <end position="225"/>
    </location>
</feature>
<evidence type="ECO:0000313" key="4">
    <source>
        <dbReference type="Proteomes" id="UP000516230"/>
    </source>
</evidence>
<evidence type="ECO:0000259" key="2">
    <source>
        <dbReference type="PROSITE" id="PS51186"/>
    </source>
</evidence>
<dbReference type="AlphaFoldDB" id="A0A7H0I2U7"/>
<dbReference type="SUPFAM" id="SSF55729">
    <property type="entry name" value="Acyl-CoA N-acyltransferases (Nat)"/>
    <property type="match status" value="1"/>
</dbReference>
<dbReference type="Proteomes" id="UP000516230">
    <property type="component" value="Chromosome"/>
</dbReference>
<reference evidence="3 4" key="1">
    <citation type="submission" date="2020-08" db="EMBL/GenBank/DDBJ databases">
        <title>A novel species.</title>
        <authorList>
            <person name="Gao J."/>
        </authorList>
    </citation>
    <scope>NUCLEOTIDE SEQUENCE [LARGE SCALE GENOMIC DNA]</scope>
    <source>
        <strain evidence="3 4">CRPJ-33</strain>
    </source>
</reference>
<feature type="region of interest" description="Disordered" evidence="1">
    <location>
        <begin position="1"/>
        <end position="44"/>
    </location>
</feature>
<evidence type="ECO:0000256" key="1">
    <source>
        <dbReference type="SAM" id="MobiDB-lite"/>
    </source>
</evidence>
<dbReference type="CDD" id="cd04301">
    <property type="entry name" value="NAT_SF"/>
    <property type="match status" value="1"/>
</dbReference>
<dbReference type="PROSITE" id="PS51186">
    <property type="entry name" value="GNAT"/>
    <property type="match status" value="1"/>
</dbReference>
<dbReference type="PANTHER" id="PTHR43792">
    <property type="entry name" value="GNAT FAMILY, PUTATIVE (AFU_ORTHOLOGUE AFUA_3G00765)-RELATED-RELATED"/>
    <property type="match status" value="1"/>
</dbReference>
<gene>
    <name evidence="3" type="ORF">IAG43_32285</name>
</gene>
<feature type="compositionally biased region" description="Basic and acidic residues" evidence="1">
    <location>
        <begin position="203"/>
        <end position="213"/>
    </location>
</feature>
<proteinExistence type="predicted"/>
<accession>A0A7H0I2U7</accession>
<feature type="compositionally biased region" description="Low complexity" evidence="1">
    <location>
        <begin position="233"/>
        <end position="245"/>
    </location>
</feature>
<dbReference type="Gene3D" id="3.40.630.30">
    <property type="match status" value="1"/>
</dbReference>
<keyword evidence="3" id="KW-0808">Transferase</keyword>
<keyword evidence="4" id="KW-1185">Reference proteome</keyword>
<dbReference type="InterPro" id="IPR051531">
    <property type="entry name" value="N-acetyltransferase"/>
</dbReference>
<feature type="region of interest" description="Disordered" evidence="1">
    <location>
        <begin position="192"/>
        <end position="245"/>
    </location>
</feature>